<proteinExistence type="predicted"/>
<keyword evidence="3" id="KW-1185">Reference proteome</keyword>
<dbReference type="InterPro" id="IPR029063">
    <property type="entry name" value="SAM-dependent_MTases_sf"/>
</dbReference>
<gene>
    <name evidence="2" type="ORF">RSO01_74790</name>
</gene>
<evidence type="ECO:0000259" key="1">
    <source>
        <dbReference type="Pfam" id="PF13649"/>
    </source>
</evidence>
<sequence>MADARGVPSPWVAQWAGLIAADATVLDVAAGGGRHSRFFAQRGHKVTAVDRDVSALAAEPNVEIVQADLEDGSPWPLPGRSFGAVVVTNYLHRPLFAALLGALMPGGVLLYETFMEGNERFGRPSNPEFLLKDGELLEIVRGRFSVVAYEARMISEPKMAMVQRIAARLAGPRASRPAHES</sequence>
<dbReference type="Proteomes" id="UP000321058">
    <property type="component" value="Unassembled WGS sequence"/>
</dbReference>
<dbReference type="GO" id="GO:0008168">
    <property type="term" value="F:methyltransferase activity"/>
    <property type="evidence" value="ECO:0007669"/>
    <property type="project" value="UniProtKB-KW"/>
</dbReference>
<feature type="domain" description="Methyltransferase" evidence="1">
    <location>
        <begin position="25"/>
        <end position="107"/>
    </location>
</feature>
<evidence type="ECO:0000313" key="2">
    <source>
        <dbReference type="EMBL" id="GEP60313.1"/>
    </source>
</evidence>
<dbReference type="Pfam" id="PF13649">
    <property type="entry name" value="Methyltransf_25"/>
    <property type="match status" value="1"/>
</dbReference>
<dbReference type="AlphaFoldDB" id="A0A512NMX9"/>
<dbReference type="EMBL" id="BKAJ01000158">
    <property type="protein sequence ID" value="GEP60313.1"/>
    <property type="molecule type" value="Genomic_DNA"/>
</dbReference>
<reference evidence="2 3" key="1">
    <citation type="submission" date="2019-07" db="EMBL/GenBank/DDBJ databases">
        <title>Whole genome shotgun sequence of Reyranella soli NBRC 108950.</title>
        <authorList>
            <person name="Hosoyama A."/>
            <person name="Uohara A."/>
            <person name="Ohji S."/>
            <person name="Ichikawa N."/>
        </authorList>
    </citation>
    <scope>NUCLEOTIDE SEQUENCE [LARGE SCALE GENOMIC DNA]</scope>
    <source>
        <strain evidence="2 3">NBRC 108950</strain>
    </source>
</reference>
<protein>
    <submittedName>
        <fullName evidence="2">SAM-dependent methyltransferase</fullName>
    </submittedName>
</protein>
<comment type="caution">
    <text evidence="2">The sequence shown here is derived from an EMBL/GenBank/DDBJ whole genome shotgun (WGS) entry which is preliminary data.</text>
</comment>
<organism evidence="2 3">
    <name type="scientific">Reyranella soli</name>
    <dbReference type="NCBI Taxonomy" id="1230389"/>
    <lineage>
        <taxon>Bacteria</taxon>
        <taxon>Pseudomonadati</taxon>
        <taxon>Pseudomonadota</taxon>
        <taxon>Alphaproteobacteria</taxon>
        <taxon>Hyphomicrobiales</taxon>
        <taxon>Reyranellaceae</taxon>
        <taxon>Reyranella</taxon>
    </lineage>
</organism>
<dbReference type="SUPFAM" id="SSF53335">
    <property type="entry name" value="S-adenosyl-L-methionine-dependent methyltransferases"/>
    <property type="match status" value="1"/>
</dbReference>
<accession>A0A512NMX9</accession>
<dbReference type="RefSeq" id="WP_218037579.1">
    <property type="nucleotide sequence ID" value="NZ_BKAJ01000158.1"/>
</dbReference>
<dbReference type="InterPro" id="IPR041698">
    <property type="entry name" value="Methyltransf_25"/>
</dbReference>
<evidence type="ECO:0000313" key="3">
    <source>
        <dbReference type="Proteomes" id="UP000321058"/>
    </source>
</evidence>
<dbReference type="Gene3D" id="3.40.50.150">
    <property type="entry name" value="Vaccinia Virus protein VP39"/>
    <property type="match status" value="1"/>
</dbReference>
<dbReference type="CDD" id="cd02440">
    <property type="entry name" value="AdoMet_MTases"/>
    <property type="match status" value="1"/>
</dbReference>
<keyword evidence="2" id="KW-0489">Methyltransferase</keyword>
<name>A0A512NMX9_9HYPH</name>
<keyword evidence="2" id="KW-0808">Transferase</keyword>
<dbReference type="GO" id="GO:0032259">
    <property type="term" value="P:methylation"/>
    <property type="evidence" value="ECO:0007669"/>
    <property type="project" value="UniProtKB-KW"/>
</dbReference>